<dbReference type="GO" id="GO:0043565">
    <property type="term" value="F:sequence-specific DNA binding"/>
    <property type="evidence" value="ECO:0007669"/>
    <property type="project" value="InterPro"/>
</dbReference>
<evidence type="ECO:0000313" key="5">
    <source>
        <dbReference type="EMBL" id="MBB3126715.1"/>
    </source>
</evidence>
<evidence type="ECO:0000259" key="4">
    <source>
        <dbReference type="PROSITE" id="PS01124"/>
    </source>
</evidence>
<dbReference type="RefSeq" id="WP_183580367.1">
    <property type="nucleotide sequence ID" value="NZ_JACHXJ010000001.1"/>
</dbReference>
<dbReference type="AlphaFoldDB" id="A0A839TIT1"/>
<evidence type="ECO:0000256" key="2">
    <source>
        <dbReference type="ARBA" id="ARBA00023125"/>
    </source>
</evidence>
<dbReference type="Gene3D" id="1.10.10.60">
    <property type="entry name" value="Homeodomain-like"/>
    <property type="match status" value="2"/>
</dbReference>
<dbReference type="PANTHER" id="PTHR43280">
    <property type="entry name" value="ARAC-FAMILY TRANSCRIPTIONAL REGULATOR"/>
    <property type="match status" value="1"/>
</dbReference>
<keyword evidence="2 5" id="KW-0238">DNA-binding</keyword>
<evidence type="ECO:0000256" key="1">
    <source>
        <dbReference type="ARBA" id="ARBA00023015"/>
    </source>
</evidence>
<feature type="domain" description="HTH araC/xylS-type" evidence="4">
    <location>
        <begin position="192"/>
        <end position="290"/>
    </location>
</feature>
<dbReference type="GO" id="GO:0003700">
    <property type="term" value="F:DNA-binding transcription factor activity"/>
    <property type="evidence" value="ECO:0007669"/>
    <property type="project" value="InterPro"/>
</dbReference>
<dbReference type="InterPro" id="IPR009057">
    <property type="entry name" value="Homeodomain-like_sf"/>
</dbReference>
<accession>A0A839TIT1</accession>
<protein>
    <submittedName>
        <fullName evidence="5">AraC-like DNA-binding protein</fullName>
    </submittedName>
</protein>
<dbReference type="Proteomes" id="UP000517523">
    <property type="component" value="Unassembled WGS sequence"/>
</dbReference>
<dbReference type="PANTHER" id="PTHR43280:SF28">
    <property type="entry name" value="HTH-TYPE TRANSCRIPTIONAL ACTIVATOR RHAS"/>
    <property type="match status" value="1"/>
</dbReference>
<dbReference type="Pfam" id="PF12833">
    <property type="entry name" value="HTH_18"/>
    <property type="match status" value="1"/>
</dbReference>
<dbReference type="SUPFAM" id="SSF46689">
    <property type="entry name" value="Homeodomain-like"/>
    <property type="match status" value="2"/>
</dbReference>
<dbReference type="InterPro" id="IPR020449">
    <property type="entry name" value="Tscrpt_reg_AraC-type_HTH"/>
</dbReference>
<sequence length="291" mass="33093">MMQEYDHEFAEFLYYTPTRIDKGTPFWLVRAGQSTAKPGYRIGPRRIECYSIHFVRAGSLMVEYEGHTYRLQAGDAFCMYPNRTYMYYKPDDDHSLQLTWLAMDGSGMEPMLNLAGFHPDVPCSRGLWSPEAANLIRRLFAEWKEGKTDQVAAALNLKGLLYQVLSQLISSSKAAEEPHRPAATVIKKSKASQWTEYIDWHAAEGITVQQVAEYAGLNRTYFSTQFTKFVGMTPAEYIAKVKMDKAKQMLSGTSAAVTEIAYSLGYPTLFAFTRAFKNYCSMSPSAYRKQR</sequence>
<dbReference type="Gene3D" id="2.60.120.10">
    <property type="entry name" value="Jelly Rolls"/>
    <property type="match status" value="1"/>
</dbReference>
<reference evidence="5 6" key="1">
    <citation type="submission" date="2020-08" db="EMBL/GenBank/DDBJ databases">
        <title>Genomic Encyclopedia of Type Strains, Phase III (KMG-III): the genomes of soil and plant-associated and newly described type strains.</title>
        <authorList>
            <person name="Whitman W."/>
        </authorList>
    </citation>
    <scope>NUCLEOTIDE SEQUENCE [LARGE SCALE GENOMIC DNA]</scope>
    <source>
        <strain evidence="5 6">CECT 5831</strain>
    </source>
</reference>
<gene>
    <name evidence="5" type="ORF">FHS19_001369</name>
</gene>
<dbReference type="SMART" id="SM00342">
    <property type="entry name" value="HTH_ARAC"/>
    <property type="match status" value="1"/>
</dbReference>
<keyword evidence="1" id="KW-0805">Transcription regulation</keyword>
<dbReference type="Pfam" id="PF02311">
    <property type="entry name" value="AraC_binding"/>
    <property type="match status" value="1"/>
</dbReference>
<keyword evidence="3" id="KW-0804">Transcription</keyword>
<dbReference type="EMBL" id="JACHXJ010000001">
    <property type="protein sequence ID" value="MBB3126715.1"/>
    <property type="molecule type" value="Genomic_DNA"/>
</dbReference>
<dbReference type="InterPro" id="IPR037923">
    <property type="entry name" value="HTH-like"/>
</dbReference>
<evidence type="ECO:0000256" key="3">
    <source>
        <dbReference type="ARBA" id="ARBA00023163"/>
    </source>
</evidence>
<dbReference type="InterPro" id="IPR018062">
    <property type="entry name" value="HTH_AraC-typ_CS"/>
</dbReference>
<dbReference type="PROSITE" id="PS00041">
    <property type="entry name" value="HTH_ARAC_FAMILY_1"/>
    <property type="match status" value="1"/>
</dbReference>
<dbReference type="PRINTS" id="PR00032">
    <property type="entry name" value="HTHARAC"/>
</dbReference>
<evidence type="ECO:0000313" key="6">
    <source>
        <dbReference type="Proteomes" id="UP000517523"/>
    </source>
</evidence>
<name>A0A839TIT1_9BACL</name>
<comment type="caution">
    <text evidence="5">The sequence shown here is derived from an EMBL/GenBank/DDBJ whole genome shotgun (WGS) entry which is preliminary data.</text>
</comment>
<dbReference type="InterPro" id="IPR014710">
    <property type="entry name" value="RmlC-like_jellyroll"/>
</dbReference>
<proteinExistence type="predicted"/>
<organism evidence="5 6">
    <name type="scientific">Paenibacillus rhizosphaerae</name>
    <dbReference type="NCBI Taxonomy" id="297318"/>
    <lineage>
        <taxon>Bacteria</taxon>
        <taxon>Bacillati</taxon>
        <taxon>Bacillota</taxon>
        <taxon>Bacilli</taxon>
        <taxon>Bacillales</taxon>
        <taxon>Paenibacillaceae</taxon>
        <taxon>Paenibacillus</taxon>
    </lineage>
</organism>
<dbReference type="InterPro" id="IPR003313">
    <property type="entry name" value="AraC-bd"/>
</dbReference>
<dbReference type="SUPFAM" id="SSF51215">
    <property type="entry name" value="Regulatory protein AraC"/>
    <property type="match status" value="1"/>
</dbReference>
<dbReference type="InterPro" id="IPR018060">
    <property type="entry name" value="HTH_AraC"/>
</dbReference>
<dbReference type="PROSITE" id="PS01124">
    <property type="entry name" value="HTH_ARAC_FAMILY_2"/>
    <property type="match status" value="1"/>
</dbReference>